<evidence type="ECO:0000313" key="11">
    <source>
        <dbReference type="Proteomes" id="UP001370758"/>
    </source>
</evidence>
<dbReference type="PANTHER" id="PTHR12800">
    <property type="entry name" value="CDC37-RELATED"/>
    <property type="match status" value="1"/>
</dbReference>
<dbReference type="GO" id="GO:0031072">
    <property type="term" value="F:heat shock protein binding"/>
    <property type="evidence" value="ECO:0007669"/>
    <property type="project" value="TreeGrafter"/>
</dbReference>
<dbReference type="InterPro" id="IPR013855">
    <property type="entry name" value="Cdc37_N_dom"/>
</dbReference>
<dbReference type="EMBL" id="JAVHJL010000006">
    <property type="protein sequence ID" value="KAK6501698.1"/>
    <property type="molecule type" value="Genomic_DNA"/>
</dbReference>
<feature type="compositionally biased region" description="Low complexity" evidence="6">
    <location>
        <begin position="228"/>
        <end position="244"/>
    </location>
</feature>
<dbReference type="GO" id="GO:0050821">
    <property type="term" value="P:protein stabilization"/>
    <property type="evidence" value="ECO:0007669"/>
    <property type="project" value="TreeGrafter"/>
</dbReference>
<evidence type="ECO:0000313" key="10">
    <source>
        <dbReference type="EMBL" id="KAK6501698.1"/>
    </source>
</evidence>
<evidence type="ECO:0000256" key="3">
    <source>
        <dbReference type="ARBA" id="ARBA00022490"/>
    </source>
</evidence>
<evidence type="ECO:0000256" key="1">
    <source>
        <dbReference type="ARBA" id="ARBA00004496"/>
    </source>
</evidence>
<organism evidence="10 11">
    <name type="scientific">Arthrobotrys musiformis</name>
    <dbReference type="NCBI Taxonomy" id="47236"/>
    <lineage>
        <taxon>Eukaryota</taxon>
        <taxon>Fungi</taxon>
        <taxon>Dikarya</taxon>
        <taxon>Ascomycota</taxon>
        <taxon>Pezizomycotina</taxon>
        <taxon>Orbiliomycetes</taxon>
        <taxon>Orbiliales</taxon>
        <taxon>Orbiliaceae</taxon>
        <taxon>Arthrobotrys</taxon>
    </lineage>
</organism>
<reference evidence="10 11" key="1">
    <citation type="submission" date="2023-08" db="EMBL/GenBank/DDBJ databases">
        <authorList>
            <person name="Palmer J.M."/>
        </authorList>
    </citation>
    <scope>NUCLEOTIDE SEQUENCE [LARGE SCALE GENOMIC DNA]</scope>
    <source>
        <strain evidence="10 11">TWF481</strain>
    </source>
</reference>
<evidence type="ECO:0000256" key="6">
    <source>
        <dbReference type="SAM" id="MobiDB-lite"/>
    </source>
</evidence>
<dbReference type="InterPro" id="IPR013873">
    <property type="entry name" value="Cdc37_C"/>
</dbReference>
<dbReference type="GO" id="GO:0051082">
    <property type="term" value="F:unfolded protein binding"/>
    <property type="evidence" value="ECO:0007669"/>
    <property type="project" value="TreeGrafter"/>
</dbReference>
<keyword evidence="3" id="KW-0963">Cytoplasm</keyword>
<dbReference type="Pfam" id="PF08564">
    <property type="entry name" value="CDC37_C"/>
    <property type="match status" value="1"/>
</dbReference>
<evidence type="ECO:0000259" key="9">
    <source>
        <dbReference type="SMART" id="SM01071"/>
    </source>
</evidence>
<dbReference type="Proteomes" id="UP001370758">
    <property type="component" value="Unassembled WGS sequence"/>
</dbReference>
<name>A0AAV9W544_9PEZI</name>
<dbReference type="SMART" id="SM01071">
    <property type="entry name" value="CDC37_N"/>
    <property type="match status" value="1"/>
</dbReference>
<comment type="subcellular location">
    <subcellularLocation>
        <location evidence="1">Cytoplasm</location>
    </subcellularLocation>
</comment>
<feature type="domain" description="Cdc37 N-terminal" evidence="9">
    <location>
        <begin position="2"/>
        <end position="192"/>
    </location>
</feature>
<evidence type="ECO:0000259" key="7">
    <source>
        <dbReference type="SMART" id="SM01069"/>
    </source>
</evidence>
<dbReference type="Pfam" id="PF03234">
    <property type="entry name" value="CDC37_N"/>
    <property type="match status" value="1"/>
</dbReference>
<feature type="compositionally biased region" description="Acidic residues" evidence="6">
    <location>
        <begin position="245"/>
        <end position="256"/>
    </location>
</feature>
<feature type="domain" description="Cdc37 C-terminal" evidence="7">
    <location>
        <begin position="402"/>
        <end position="501"/>
    </location>
</feature>
<evidence type="ECO:0000259" key="8">
    <source>
        <dbReference type="SMART" id="SM01070"/>
    </source>
</evidence>
<protein>
    <recommendedName>
        <fullName evidence="5">Hsp90 chaperone protein kinase-targeting subunit</fullName>
    </recommendedName>
</protein>
<dbReference type="GO" id="GO:0005737">
    <property type="term" value="C:cytoplasm"/>
    <property type="evidence" value="ECO:0007669"/>
    <property type="project" value="UniProtKB-SubCell"/>
</dbReference>
<dbReference type="Gene3D" id="1.20.58.610">
    <property type="entry name" value="Cdc37, Hsp90 binding domain"/>
    <property type="match status" value="1"/>
</dbReference>
<dbReference type="PANTHER" id="PTHR12800:SF4">
    <property type="entry name" value="HSP90 CO-CHAPERONE CDC37"/>
    <property type="match status" value="1"/>
</dbReference>
<dbReference type="SMART" id="SM01069">
    <property type="entry name" value="CDC37_C"/>
    <property type="match status" value="1"/>
</dbReference>
<gene>
    <name evidence="10" type="primary">CDC37</name>
    <name evidence="10" type="ORF">TWF481_009524</name>
</gene>
<evidence type="ECO:0000256" key="2">
    <source>
        <dbReference type="ARBA" id="ARBA00006222"/>
    </source>
</evidence>
<dbReference type="Gene3D" id="6.10.140.250">
    <property type="match status" value="1"/>
</dbReference>
<dbReference type="GO" id="GO:0019901">
    <property type="term" value="F:protein kinase binding"/>
    <property type="evidence" value="ECO:0007669"/>
    <property type="project" value="InterPro"/>
</dbReference>
<comment type="similarity">
    <text evidence="2">Belongs to the CDC37 family.</text>
</comment>
<proteinExistence type="inferred from homology"/>
<feature type="compositionally biased region" description="Acidic residues" evidence="6">
    <location>
        <begin position="505"/>
        <end position="518"/>
    </location>
</feature>
<accession>A0AAV9W544</accession>
<feature type="region of interest" description="Disordered" evidence="6">
    <location>
        <begin position="165"/>
        <end position="260"/>
    </location>
</feature>
<dbReference type="SMART" id="SM01070">
    <property type="entry name" value="CDC37_M"/>
    <property type="match status" value="1"/>
</dbReference>
<keyword evidence="11" id="KW-1185">Reference proteome</keyword>
<dbReference type="SUPFAM" id="SSF101391">
    <property type="entry name" value="Hsp90 co-chaperone CDC37"/>
    <property type="match status" value="1"/>
</dbReference>
<feature type="compositionally biased region" description="Basic and acidic residues" evidence="6">
    <location>
        <begin position="165"/>
        <end position="179"/>
    </location>
</feature>
<dbReference type="GO" id="GO:0051087">
    <property type="term" value="F:protein-folding chaperone binding"/>
    <property type="evidence" value="ECO:0007669"/>
    <property type="project" value="TreeGrafter"/>
</dbReference>
<dbReference type="InterPro" id="IPR013874">
    <property type="entry name" value="Cdc37_Hsp90-bd"/>
</dbReference>
<evidence type="ECO:0000256" key="5">
    <source>
        <dbReference type="ARBA" id="ARBA00031396"/>
    </source>
</evidence>
<feature type="domain" description="Cdc37 Hsp90 binding" evidence="8">
    <location>
        <begin position="195"/>
        <end position="384"/>
    </location>
</feature>
<feature type="region of interest" description="Disordered" evidence="6">
    <location>
        <begin position="492"/>
        <end position="518"/>
    </location>
</feature>
<sequence>MVIDYSKWDNLEISDDSDVEVHPNVDKKSFIRWKQRDIHEKREQRSQTKEHMKLEHQMNDRLLSRIESLHNALKSHIESSESKDGTTPEEFVLQTLLDTTTPEDLQKAQVLGTPDPNAPTYAEMLTKLADKVSSEIPKNAADRWKAFEKGILGFKNELKTRNDASKAELEKMDRDDSRKITSQGLRDGFNTTHVAKADPKPPAPAPAAAESSKKAGKSKIETVELINSGSSKSSGVDSLSSGAEADIDEEDTDEEAEFNRQHHATKLGKDFGKIKASDLRASAEFIAKNPTVLAERESDGLLIEAFNAQIDGKDTLSKQYVHQALLLQYCRQLGGSSNAVQLFFKRITTPNHTAQAAFFNDVNDTHFKLKGRAIEIAKEKGETKEVEQIQLHAVDPNQQIYIEIPPKDSDDPKLQEARQIFESFPPGFQKALETKDLDKINVVLGKMSVDEAEEIVGRLSESGMLSLIEEIIDSTTEEGQAKLAALEAEKKDKGKQASLASETIKEEEEYNPLVDEVD</sequence>
<comment type="caution">
    <text evidence="10">The sequence shown here is derived from an EMBL/GenBank/DDBJ whole genome shotgun (WGS) entry which is preliminary data.</text>
</comment>
<keyword evidence="4" id="KW-0143">Chaperone</keyword>
<dbReference type="Pfam" id="PF08565">
    <property type="entry name" value="CDC37_M"/>
    <property type="match status" value="1"/>
</dbReference>
<dbReference type="GO" id="GO:0006457">
    <property type="term" value="P:protein folding"/>
    <property type="evidence" value="ECO:0007669"/>
    <property type="project" value="TreeGrafter"/>
</dbReference>
<dbReference type="InterPro" id="IPR004918">
    <property type="entry name" value="Cdc37"/>
</dbReference>
<evidence type="ECO:0000256" key="4">
    <source>
        <dbReference type="ARBA" id="ARBA00023186"/>
    </source>
</evidence>
<dbReference type="AlphaFoldDB" id="A0AAV9W544"/>
<feature type="compositionally biased region" description="Polar residues" evidence="6">
    <location>
        <begin position="180"/>
        <end position="193"/>
    </location>
</feature>
<dbReference type="InterPro" id="IPR038189">
    <property type="entry name" value="Cdc37_Hsp90-bd_sf"/>
</dbReference>